<dbReference type="Proteomes" id="UP000260216">
    <property type="component" value="Segment"/>
</dbReference>
<gene>
    <name evidence="1" type="primary">220</name>
    <name evidence="1" type="ORF">SEA_WOFFORD_220</name>
</gene>
<protein>
    <submittedName>
        <fullName evidence="1">Uncharacterized protein</fullName>
    </submittedName>
</protein>
<organism evidence="1 2">
    <name type="scientific">Streptomyces phage Wofford</name>
    <dbReference type="NCBI Taxonomy" id="2283267"/>
    <lineage>
        <taxon>Viruses</taxon>
        <taxon>Duplodnaviria</taxon>
        <taxon>Heunggongvirae</taxon>
        <taxon>Uroviricota</taxon>
        <taxon>Caudoviricetes</taxon>
        <taxon>Stanwilliamsviridae</taxon>
        <taxon>Boydwoodruffvirinae</taxon>
        <taxon>Karimacvirus</taxon>
        <taxon>Karimacvirus wofford</taxon>
        <taxon>Streptomyces virus Wofford</taxon>
    </lineage>
</organism>
<name>A0A345MA38_9CAUD</name>
<evidence type="ECO:0000313" key="1">
    <source>
        <dbReference type="EMBL" id="AXH67359.1"/>
    </source>
</evidence>
<dbReference type="RefSeq" id="YP_009839866.1">
    <property type="nucleotide sequence ID" value="NC_048722.1"/>
</dbReference>
<dbReference type="EMBL" id="MH576968">
    <property type="protein sequence ID" value="AXH67359.1"/>
    <property type="molecule type" value="Genomic_DNA"/>
</dbReference>
<sequence>MHSSRHPLAGQTVTVKSGPYAGQSYKIEDWFDRVVGKSWKDLAFRNHGAATKYAQSGQPNNDEVVYGKIGWSGEAINVVHL</sequence>
<reference evidence="1 2" key="1">
    <citation type="submission" date="2018-07" db="EMBL/GenBank/DDBJ databases">
        <authorList>
            <person name="Wofford K.M."/>
            <person name="Typhair T.J."/>
            <person name="Gonzales M.A."/>
            <person name="Castillo J.C."/>
            <person name="Smith B.R."/>
            <person name="Klug H.M."/>
            <person name="Hughes L.E."/>
            <person name="Garlena R.A."/>
            <person name="Russell D.A."/>
            <person name="Pope W.H."/>
            <person name="Jacobs-Sera D."/>
            <person name="Hatfull G.F."/>
        </authorList>
    </citation>
    <scope>NUCLEOTIDE SEQUENCE [LARGE SCALE GENOMIC DNA]</scope>
</reference>
<accession>A0A345MA38</accession>
<keyword evidence="2" id="KW-1185">Reference proteome</keyword>
<proteinExistence type="predicted"/>
<evidence type="ECO:0000313" key="2">
    <source>
        <dbReference type="Proteomes" id="UP000260216"/>
    </source>
</evidence>
<dbReference type="GeneID" id="55609628"/>
<dbReference type="KEGG" id="vg:55609628"/>